<proteinExistence type="predicted"/>
<protein>
    <submittedName>
        <fullName evidence="1">Uncharacterized protein</fullName>
    </submittedName>
</protein>
<evidence type="ECO:0000313" key="2">
    <source>
        <dbReference type="Proteomes" id="UP001153148"/>
    </source>
</evidence>
<organism evidence="1 2">
    <name type="scientific">Timema podura</name>
    <name type="common">Walking stick</name>
    <dbReference type="NCBI Taxonomy" id="61482"/>
    <lineage>
        <taxon>Eukaryota</taxon>
        <taxon>Metazoa</taxon>
        <taxon>Ecdysozoa</taxon>
        <taxon>Arthropoda</taxon>
        <taxon>Hexapoda</taxon>
        <taxon>Insecta</taxon>
        <taxon>Pterygota</taxon>
        <taxon>Neoptera</taxon>
        <taxon>Polyneoptera</taxon>
        <taxon>Phasmatodea</taxon>
        <taxon>Timematodea</taxon>
        <taxon>Timematoidea</taxon>
        <taxon>Timematidae</taxon>
        <taxon>Timema</taxon>
    </lineage>
</organism>
<keyword evidence="2" id="KW-1185">Reference proteome</keyword>
<accession>A0ABN7NTQ3</accession>
<reference evidence="1" key="1">
    <citation type="submission" date="2021-03" db="EMBL/GenBank/DDBJ databases">
        <authorList>
            <person name="Tran Van P."/>
        </authorList>
    </citation>
    <scope>NUCLEOTIDE SEQUENCE</scope>
</reference>
<gene>
    <name evidence="1" type="ORF">TPAB3V08_LOCUS4916</name>
</gene>
<feature type="non-terminal residue" evidence="1">
    <location>
        <position position="127"/>
    </location>
</feature>
<evidence type="ECO:0000313" key="1">
    <source>
        <dbReference type="EMBL" id="CAG2057941.1"/>
    </source>
</evidence>
<sequence>MVQSFYVISEKRTDERSCSLLSLVHVSNTRCNRSGVTLFLYAPEIFWSSRTVERKWLLCVLVTSAEIRIFWPELSRGMLTSSETELHAFVLGMCMQSFGQNYPELANALVVLSSTAEDGEIEVRISA</sequence>
<dbReference type="EMBL" id="CAJPIN010006330">
    <property type="protein sequence ID" value="CAG2057941.1"/>
    <property type="molecule type" value="Genomic_DNA"/>
</dbReference>
<name>A0ABN7NTQ3_TIMPD</name>
<dbReference type="Proteomes" id="UP001153148">
    <property type="component" value="Unassembled WGS sequence"/>
</dbReference>
<comment type="caution">
    <text evidence="1">The sequence shown here is derived from an EMBL/GenBank/DDBJ whole genome shotgun (WGS) entry which is preliminary data.</text>
</comment>